<dbReference type="AlphaFoldDB" id="W4PY34"/>
<reference evidence="1" key="1">
    <citation type="journal article" date="2014" name="Genome Announc.">
        <title>Draft Genome Sequences of Three Alkaliphilic Bacillus Strains, Bacillus wakoensis JCM 9140T, Bacillus akibai JCM 9157T, and Bacillus hemicellulosilyticus JCM 9152T.</title>
        <authorList>
            <person name="Yuki M."/>
            <person name="Oshima K."/>
            <person name="Suda W."/>
            <person name="Oshida Y."/>
            <person name="Kitamura K."/>
            <person name="Iida T."/>
            <person name="Hattori M."/>
            <person name="Ohkuma M."/>
        </authorList>
    </citation>
    <scope>NUCLEOTIDE SEQUENCE [LARGE SCALE GENOMIC DNA]</scope>
    <source>
        <strain evidence="1">JCM 9140</strain>
    </source>
</reference>
<accession>W4PY34</accession>
<name>W4PY34_9BACI</name>
<keyword evidence="2" id="KW-1185">Reference proteome</keyword>
<proteinExistence type="predicted"/>
<protein>
    <submittedName>
        <fullName evidence="1">Uncharacterized protein</fullName>
    </submittedName>
</protein>
<organism evidence="1 2">
    <name type="scientific">Halalkalibacter wakoensis JCM 9140</name>
    <dbReference type="NCBI Taxonomy" id="1236970"/>
    <lineage>
        <taxon>Bacteria</taxon>
        <taxon>Bacillati</taxon>
        <taxon>Bacillota</taxon>
        <taxon>Bacilli</taxon>
        <taxon>Bacillales</taxon>
        <taxon>Bacillaceae</taxon>
        <taxon>Halalkalibacter</taxon>
    </lineage>
</organism>
<dbReference type="EMBL" id="BAUT01000004">
    <property type="protein sequence ID" value="GAE24756.1"/>
    <property type="molecule type" value="Genomic_DNA"/>
</dbReference>
<sequence>MPLLQLFHEPTLVGGCSQGLVQRPEQSWHAGKVLNIELPFKNQGSKQGEAD</sequence>
<gene>
    <name evidence="1" type="ORF">JCM9140_708</name>
</gene>
<evidence type="ECO:0000313" key="2">
    <source>
        <dbReference type="Proteomes" id="UP000018890"/>
    </source>
</evidence>
<comment type="caution">
    <text evidence="1">The sequence shown here is derived from an EMBL/GenBank/DDBJ whole genome shotgun (WGS) entry which is preliminary data.</text>
</comment>
<dbReference type="Proteomes" id="UP000018890">
    <property type="component" value="Unassembled WGS sequence"/>
</dbReference>
<evidence type="ECO:0000313" key="1">
    <source>
        <dbReference type="EMBL" id="GAE24756.1"/>
    </source>
</evidence>